<proteinExistence type="predicted"/>
<sequence>MQTLGTIEIIMKAGSYSPACYRSSTPSTMKEIGVVALFYIYRPRPALILLGLIHEQAKSPSPPRASLERKVSPIKDAVYLEDHQESPPSSQQAKRIRYLEDQLQQLSSQRSQSLETASRNNEIIDLTSVDDA</sequence>
<dbReference type="Proteomes" id="UP000092583">
    <property type="component" value="Unassembled WGS sequence"/>
</dbReference>
<protein>
    <submittedName>
        <fullName evidence="2">Uncharacterized protein</fullName>
    </submittedName>
</protein>
<feature type="region of interest" description="Disordered" evidence="1">
    <location>
        <begin position="107"/>
        <end position="132"/>
    </location>
</feature>
<evidence type="ECO:0000313" key="2">
    <source>
        <dbReference type="EMBL" id="OCF57868.1"/>
    </source>
</evidence>
<keyword evidence="3" id="KW-1185">Reference proteome</keyword>
<evidence type="ECO:0000256" key="1">
    <source>
        <dbReference type="SAM" id="MobiDB-lite"/>
    </source>
</evidence>
<dbReference type="AlphaFoldDB" id="A0A1B9IQQ2"/>
<reference evidence="2 3" key="1">
    <citation type="submission" date="2013-07" db="EMBL/GenBank/DDBJ databases">
        <title>The Genome Sequence of Kwoniella mangroviensis CBS10435.</title>
        <authorList>
            <consortium name="The Broad Institute Genome Sequencing Platform"/>
            <person name="Cuomo C."/>
            <person name="Litvintseva A."/>
            <person name="Chen Y."/>
            <person name="Heitman J."/>
            <person name="Sun S."/>
            <person name="Springer D."/>
            <person name="Dromer F."/>
            <person name="Young S.K."/>
            <person name="Zeng Q."/>
            <person name="Gargeya S."/>
            <person name="Fitzgerald M."/>
            <person name="Abouelleil A."/>
            <person name="Alvarado L."/>
            <person name="Berlin A.M."/>
            <person name="Chapman S.B."/>
            <person name="Dewar J."/>
            <person name="Goldberg J."/>
            <person name="Griggs A."/>
            <person name="Gujja S."/>
            <person name="Hansen M."/>
            <person name="Howarth C."/>
            <person name="Imamovic A."/>
            <person name="Larimer J."/>
            <person name="McCowan C."/>
            <person name="Murphy C."/>
            <person name="Pearson M."/>
            <person name="Priest M."/>
            <person name="Roberts A."/>
            <person name="Saif S."/>
            <person name="Shea T."/>
            <person name="Sykes S."/>
            <person name="Wortman J."/>
            <person name="Nusbaum C."/>
            <person name="Birren B."/>
        </authorList>
    </citation>
    <scope>NUCLEOTIDE SEQUENCE [LARGE SCALE GENOMIC DNA]</scope>
    <source>
        <strain evidence="2 3">CBS 10435</strain>
    </source>
</reference>
<dbReference type="EMBL" id="KI669462">
    <property type="protein sequence ID" value="OCF57868.1"/>
    <property type="molecule type" value="Genomic_DNA"/>
</dbReference>
<evidence type="ECO:0000313" key="3">
    <source>
        <dbReference type="Proteomes" id="UP000092583"/>
    </source>
</evidence>
<gene>
    <name evidence="2" type="ORF">L486_03889</name>
</gene>
<reference evidence="3" key="2">
    <citation type="submission" date="2013-12" db="EMBL/GenBank/DDBJ databases">
        <title>Evolution of pathogenesis and genome organization in the Tremellales.</title>
        <authorList>
            <person name="Cuomo C."/>
            <person name="Litvintseva A."/>
            <person name="Heitman J."/>
            <person name="Chen Y."/>
            <person name="Sun S."/>
            <person name="Springer D."/>
            <person name="Dromer F."/>
            <person name="Young S."/>
            <person name="Zeng Q."/>
            <person name="Chapman S."/>
            <person name="Gujja S."/>
            <person name="Saif S."/>
            <person name="Birren B."/>
        </authorList>
    </citation>
    <scope>NUCLEOTIDE SEQUENCE [LARGE SCALE GENOMIC DNA]</scope>
    <source>
        <strain evidence="3">CBS 10435</strain>
    </source>
</reference>
<name>A0A1B9IQQ2_9TREE</name>
<accession>A0A1B9IQQ2</accession>
<organism evidence="2 3">
    <name type="scientific">Kwoniella mangroviensis CBS 10435</name>
    <dbReference type="NCBI Taxonomy" id="1331196"/>
    <lineage>
        <taxon>Eukaryota</taxon>
        <taxon>Fungi</taxon>
        <taxon>Dikarya</taxon>
        <taxon>Basidiomycota</taxon>
        <taxon>Agaricomycotina</taxon>
        <taxon>Tremellomycetes</taxon>
        <taxon>Tremellales</taxon>
        <taxon>Cryptococcaceae</taxon>
        <taxon>Kwoniella</taxon>
    </lineage>
</organism>